<reference evidence="5 6" key="1">
    <citation type="submission" date="2012-01" db="EMBL/GenBank/DDBJ databases">
        <title>The Genome Sequence of Megamonas funiformis YIT 11815.</title>
        <authorList>
            <consortium name="The Broad Institute Genome Sequencing Platform"/>
            <person name="Earl A."/>
            <person name="Ward D."/>
            <person name="Feldgarden M."/>
            <person name="Gevers D."/>
            <person name="Morotomi M."/>
            <person name="Young S.K."/>
            <person name="Zeng Q."/>
            <person name="Gargeya S."/>
            <person name="Fitzgerald M."/>
            <person name="Haas B."/>
            <person name="Abouelleil A."/>
            <person name="Alvarado L."/>
            <person name="Arachchi H.M."/>
            <person name="Berlin A."/>
            <person name="Chapman S.B."/>
            <person name="Gearin G."/>
            <person name="Goldberg J."/>
            <person name="Griggs A."/>
            <person name="Gujja S."/>
            <person name="Hansen M."/>
            <person name="Heiman D."/>
            <person name="Howarth C."/>
            <person name="Larimer J."/>
            <person name="Lui A."/>
            <person name="MacDonald P.J.P."/>
            <person name="McCowen C."/>
            <person name="Montmayeur A."/>
            <person name="Murphy C."/>
            <person name="Neiman D."/>
            <person name="Pearson M."/>
            <person name="Priest M."/>
            <person name="Roberts A."/>
            <person name="Saif S."/>
            <person name="Shea T."/>
            <person name="Sisk P."/>
            <person name="Stolte C."/>
            <person name="Sykes S."/>
            <person name="Wortman J."/>
            <person name="Nusbaum C."/>
            <person name="Birren B."/>
        </authorList>
    </citation>
    <scope>NUCLEOTIDE SEQUENCE [LARGE SCALE GENOMIC DNA]</scope>
    <source>
        <strain evidence="5 6">YIT 11815</strain>
    </source>
</reference>
<evidence type="ECO:0000313" key="5">
    <source>
        <dbReference type="EMBL" id="EHR37601.1"/>
    </source>
</evidence>
<keyword evidence="2" id="KW-0238">DNA-binding</keyword>
<dbReference type="SMART" id="SM00347">
    <property type="entry name" value="HTH_MARR"/>
    <property type="match status" value="1"/>
</dbReference>
<feature type="domain" description="HTH marR-type" evidence="4">
    <location>
        <begin position="14"/>
        <end position="148"/>
    </location>
</feature>
<dbReference type="PANTHER" id="PTHR42756">
    <property type="entry name" value="TRANSCRIPTIONAL REGULATOR, MARR"/>
    <property type="match status" value="1"/>
</dbReference>
<comment type="caution">
    <text evidence="5">The sequence shown here is derived from an EMBL/GenBank/DDBJ whole genome shotgun (WGS) entry which is preliminary data.</text>
</comment>
<gene>
    <name evidence="5" type="ORF">HMPREF9454_01104</name>
</gene>
<accession>A0ABP2NLM0</accession>
<keyword evidence="3" id="KW-0804">Transcription</keyword>
<evidence type="ECO:0000313" key="6">
    <source>
        <dbReference type="Proteomes" id="UP000005963"/>
    </source>
</evidence>
<dbReference type="Pfam" id="PF12802">
    <property type="entry name" value="MarR_2"/>
    <property type="match status" value="1"/>
</dbReference>
<evidence type="ECO:0000256" key="1">
    <source>
        <dbReference type="ARBA" id="ARBA00023015"/>
    </source>
</evidence>
<evidence type="ECO:0000256" key="3">
    <source>
        <dbReference type="ARBA" id="ARBA00023163"/>
    </source>
</evidence>
<dbReference type="Gene3D" id="1.10.10.10">
    <property type="entry name" value="Winged helix-like DNA-binding domain superfamily/Winged helix DNA-binding domain"/>
    <property type="match status" value="1"/>
</dbReference>
<dbReference type="RefSeq" id="WP_008538395.1">
    <property type="nucleotide sequence ID" value="NZ_JH601090.1"/>
</dbReference>
<dbReference type="EMBL" id="ADMB01000050">
    <property type="protein sequence ID" value="EHR37601.1"/>
    <property type="molecule type" value="Genomic_DNA"/>
</dbReference>
<organism evidence="5 6">
    <name type="scientific">Megamonas funiformis YIT 11815</name>
    <dbReference type="NCBI Taxonomy" id="742816"/>
    <lineage>
        <taxon>Bacteria</taxon>
        <taxon>Bacillati</taxon>
        <taxon>Bacillota</taxon>
        <taxon>Negativicutes</taxon>
        <taxon>Selenomonadales</taxon>
        <taxon>Selenomonadaceae</taxon>
        <taxon>Megamonas</taxon>
    </lineage>
</organism>
<dbReference type="SUPFAM" id="SSF46785">
    <property type="entry name" value="Winged helix' DNA-binding domain"/>
    <property type="match status" value="1"/>
</dbReference>
<dbReference type="InterPro" id="IPR000835">
    <property type="entry name" value="HTH_MarR-typ"/>
</dbReference>
<evidence type="ECO:0000259" key="4">
    <source>
        <dbReference type="PROSITE" id="PS50995"/>
    </source>
</evidence>
<dbReference type="InterPro" id="IPR036388">
    <property type="entry name" value="WH-like_DNA-bd_sf"/>
</dbReference>
<dbReference type="PROSITE" id="PS50995">
    <property type="entry name" value="HTH_MARR_2"/>
    <property type="match status" value="1"/>
</dbReference>
<keyword evidence="6" id="KW-1185">Reference proteome</keyword>
<evidence type="ECO:0000256" key="2">
    <source>
        <dbReference type="ARBA" id="ARBA00023125"/>
    </source>
</evidence>
<proteinExistence type="predicted"/>
<name>A0ABP2NLM0_9FIRM</name>
<sequence length="148" mass="17041">FFSFEVRAVLVPDTMRLGQLIYEINKKMIARQNNNLASLGVTVQQALVIAYLDKSKDKKVTQRMIEIGLNNTNPTVTNIIKSMMSKNLIYKIQDKVDKRKYYLYLTPLGLSIASECAKRMEATDIAAYKNLTEEELKMLRVLLEKVEF</sequence>
<dbReference type="InterPro" id="IPR036390">
    <property type="entry name" value="WH_DNA-bd_sf"/>
</dbReference>
<feature type="non-terminal residue" evidence="5">
    <location>
        <position position="1"/>
    </location>
</feature>
<dbReference type="PANTHER" id="PTHR42756:SF1">
    <property type="entry name" value="TRANSCRIPTIONAL REPRESSOR OF EMRAB OPERON"/>
    <property type="match status" value="1"/>
</dbReference>
<dbReference type="Proteomes" id="UP000005963">
    <property type="component" value="Unassembled WGS sequence"/>
</dbReference>
<protein>
    <recommendedName>
        <fullName evidence="4">HTH marR-type domain-containing protein</fullName>
    </recommendedName>
</protein>
<keyword evidence="1" id="KW-0805">Transcription regulation</keyword>